<name>A0ABW3PJ48_9BACL</name>
<keyword evidence="4" id="KW-1185">Reference proteome</keyword>
<feature type="region of interest" description="Disordered" evidence="1">
    <location>
        <begin position="65"/>
        <end position="86"/>
    </location>
</feature>
<proteinExistence type="predicted"/>
<dbReference type="EMBL" id="JBHTKX010000001">
    <property type="protein sequence ID" value="MFD1126624.1"/>
    <property type="molecule type" value="Genomic_DNA"/>
</dbReference>
<reference evidence="4" key="1">
    <citation type="journal article" date="2019" name="Int. J. Syst. Evol. Microbiol.">
        <title>The Global Catalogue of Microorganisms (GCM) 10K type strain sequencing project: providing services to taxonomists for standard genome sequencing and annotation.</title>
        <authorList>
            <consortium name="The Broad Institute Genomics Platform"/>
            <consortium name="The Broad Institute Genome Sequencing Center for Infectious Disease"/>
            <person name="Wu L."/>
            <person name="Ma J."/>
        </authorList>
    </citation>
    <scope>NUCLEOTIDE SEQUENCE [LARGE SCALE GENOMIC DNA]</scope>
    <source>
        <strain evidence="4">CCUG 53519</strain>
    </source>
</reference>
<organism evidence="3 4">
    <name type="scientific">Paenibacillus provencensis</name>
    <dbReference type="NCBI Taxonomy" id="441151"/>
    <lineage>
        <taxon>Bacteria</taxon>
        <taxon>Bacillati</taxon>
        <taxon>Bacillota</taxon>
        <taxon>Bacilli</taxon>
        <taxon>Bacillales</taxon>
        <taxon>Paenibacillaceae</taxon>
        <taxon>Paenibacillus</taxon>
    </lineage>
</organism>
<evidence type="ECO:0000256" key="1">
    <source>
        <dbReference type="SAM" id="MobiDB-lite"/>
    </source>
</evidence>
<gene>
    <name evidence="3" type="ORF">ACFQ3J_00350</name>
</gene>
<evidence type="ECO:0000256" key="2">
    <source>
        <dbReference type="SAM" id="SignalP"/>
    </source>
</evidence>
<evidence type="ECO:0000313" key="4">
    <source>
        <dbReference type="Proteomes" id="UP001597169"/>
    </source>
</evidence>
<accession>A0ABW3PJ48</accession>
<keyword evidence="2" id="KW-0732">Signal</keyword>
<comment type="caution">
    <text evidence="3">The sequence shown here is derived from an EMBL/GenBank/DDBJ whole genome shotgun (WGS) entry which is preliminary data.</text>
</comment>
<evidence type="ECO:0000313" key="3">
    <source>
        <dbReference type="EMBL" id="MFD1126624.1"/>
    </source>
</evidence>
<feature type="chain" id="PRO_5046361369" evidence="2">
    <location>
        <begin position="20"/>
        <end position="86"/>
    </location>
</feature>
<protein>
    <submittedName>
        <fullName evidence="3">Uncharacterized protein</fullName>
    </submittedName>
</protein>
<dbReference type="RefSeq" id="WP_251584929.1">
    <property type="nucleotide sequence ID" value="NZ_JBHTKX010000001.1"/>
</dbReference>
<feature type="signal peptide" evidence="2">
    <location>
        <begin position="1"/>
        <end position="19"/>
    </location>
</feature>
<sequence length="86" mass="9722">MAAVLTLLCLTLATALACAAFVYGRQIGYTKRDNEEKEKKINALEETMAQMDLEYRQLEVQLTQERRDNQRVSQGGWDPSQLSGRG</sequence>
<dbReference type="Proteomes" id="UP001597169">
    <property type="component" value="Unassembled WGS sequence"/>
</dbReference>